<protein>
    <submittedName>
        <fullName evidence="1">ATP-binding protein</fullName>
    </submittedName>
    <submittedName>
        <fullName evidence="2">ATP/GTP-binding protein</fullName>
    </submittedName>
</protein>
<organism evidence="2 3">
    <name type="scientific">Streptomyces alkaliterrae</name>
    <dbReference type="NCBI Taxonomy" id="2213162"/>
    <lineage>
        <taxon>Bacteria</taxon>
        <taxon>Bacillati</taxon>
        <taxon>Actinomycetota</taxon>
        <taxon>Actinomycetes</taxon>
        <taxon>Kitasatosporales</taxon>
        <taxon>Streptomycetaceae</taxon>
        <taxon>Streptomyces</taxon>
    </lineage>
</organism>
<evidence type="ECO:0000313" key="1">
    <source>
        <dbReference type="EMBL" id="MBB1260923.1"/>
    </source>
</evidence>
<dbReference type="Pfam" id="PF12846">
    <property type="entry name" value="AAA_10"/>
    <property type="match status" value="1"/>
</dbReference>
<accession>A0A5P0YUT3</accession>
<dbReference type="PANTHER" id="PTHR30121">
    <property type="entry name" value="UNCHARACTERIZED PROTEIN YJGR-RELATED"/>
    <property type="match status" value="1"/>
</dbReference>
<dbReference type="PANTHER" id="PTHR30121:SF6">
    <property type="entry name" value="SLR6007 PROTEIN"/>
    <property type="match status" value="1"/>
</dbReference>
<dbReference type="AlphaFoldDB" id="A0A5P0YUT3"/>
<keyword evidence="1" id="KW-0067">ATP-binding</keyword>
<dbReference type="InterPro" id="IPR051162">
    <property type="entry name" value="T4SS_component"/>
</dbReference>
<dbReference type="InterPro" id="IPR027417">
    <property type="entry name" value="P-loop_NTPase"/>
</dbReference>
<reference evidence="4" key="2">
    <citation type="submission" date="2020-05" db="EMBL/GenBank/DDBJ databases">
        <title>Classification of alakaliphilic streptomycetes isolated from an alkaline soil next to Lonar Crater, India and a proposal for the recognition of Streptomyces alkaliterrae sp. nov.</title>
        <authorList>
            <person name="Golinska P."/>
        </authorList>
    </citation>
    <scope>NUCLEOTIDE SEQUENCE [LARGE SCALE GENOMIC DNA]</scope>
    <source>
        <strain evidence="4">OF8</strain>
    </source>
</reference>
<dbReference type="Proteomes" id="UP000320857">
    <property type="component" value="Unassembled WGS sequence"/>
</dbReference>
<gene>
    <name evidence="2" type="ORF">FNX44_015400</name>
    <name evidence="1" type="ORF">H3147_19155</name>
</gene>
<evidence type="ECO:0000313" key="4">
    <source>
        <dbReference type="Proteomes" id="UP000517765"/>
    </source>
</evidence>
<name>A0A5P0YUT3_9ACTN</name>
<dbReference type="EMBL" id="JABJXA010000128">
    <property type="protein sequence ID" value="MBB1260923.1"/>
    <property type="molecule type" value="Genomic_DNA"/>
</dbReference>
<reference evidence="1" key="3">
    <citation type="journal article" name="Syst. Appl. Microbiol.">
        <title>Streptomyces alkaliterrae sp. nov., isolated from an alkaline soil, and emended descriptions of Streptomyces alkaliphilus, Streptomyces calidiresistens and Streptomyces durbertensis.</title>
        <authorList>
            <person name="Swiecimska M."/>
            <person name="Golinska P."/>
            <person name="Nouioui I."/>
            <person name="Wypij M."/>
            <person name="Rai M."/>
            <person name="Sangal V."/>
            <person name="Goodfellow M."/>
        </authorList>
    </citation>
    <scope>NUCLEOTIDE SEQUENCE</scope>
    <source>
        <strain evidence="1">OF8</strain>
    </source>
</reference>
<keyword evidence="1" id="KW-0547">Nucleotide-binding</keyword>
<proteinExistence type="predicted"/>
<sequence>MATPWGESYQSLLVLSQMPEKFTFPGSEYLAELDRLGFPVDWVARLKVVRGSEAESKAQRQAAELEHQYEEYAEDPIGPPPTLDKATAAIDDYRQELSDRTEVEVQAMVAMCVWGQTPGEADRRAAAVSAEFKDALYEISRPVGQQEELWYGMLPGARTPSVMVRHRQYLLSRGFAMAGPFATAQLGDERGPLFGLHTTSGGARPVLVDWARGPREEAASASAAFIGESGSGKTTAMKTAVYQILAGGRRAGQPRSRGRVVVVDRTAHMEWAAFTRACPGTTQVIEIGQDAQVSLDPLRIFSDVREARRYTQSFLTLLLGIAPRSEEGLALREAIGAVLQHRRPSLKVLLGELEQRGRRDAAARRAGRALGAFEDLDMSRALFDEALPPLAAGGADAIVFAVHALSLPTAQELEAGLEKVEDEKVFGRAAMYLIAAVSRSICFSSPSEFCVAVWDECWWLTSSPEGLELVLEMVRDGRKNLAAAFLASHDPEDIGPSDSRRGAIIRGLIPRKWLFRQPDLELARRGLAFLGLNPDDPDLQTTVMTQLSPVGLSPQERQARAGECLHRDLAGRISGMKVVTPPDAAIEPHLHSDPDAIVAAAA</sequence>
<dbReference type="SUPFAM" id="SSF52540">
    <property type="entry name" value="P-loop containing nucleoside triphosphate hydrolases"/>
    <property type="match status" value="1"/>
</dbReference>
<reference evidence="2 3" key="1">
    <citation type="submission" date="2019-10" db="EMBL/GenBank/DDBJ databases">
        <title>Streptomyces sp. nov., a novel actinobacterium isolated from alkaline environment.</title>
        <authorList>
            <person name="Golinska P."/>
        </authorList>
    </citation>
    <scope>NUCLEOTIDE SEQUENCE [LARGE SCALE GENOMIC DNA]</scope>
    <source>
        <strain evidence="2 3">OF1</strain>
    </source>
</reference>
<evidence type="ECO:0000313" key="3">
    <source>
        <dbReference type="Proteomes" id="UP000320857"/>
    </source>
</evidence>
<comment type="caution">
    <text evidence="2">The sequence shown here is derived from an EMBL/GenBank/DDBJ whole genome shotgun (WGS) entry which is preliminary data.</text>
</comment>
<dbReference type="Gene3D" id="3.40.50.300">
    <property type="entry name" value="P-loop containing nucleotide triphosphate hydrolases"/>
    <property type="match status" value="2"/>
</dbReference>
<keyword evidence="3" id="KW-1185">Reference proteome</keyword>
<dbReference type="GO" id="GO:0005524">
    <property type="term" value="F:ATP binding"/>
    <property type="evidence" value="ECO:0007669"/>
    <property type="project" value="UniProtKB-KW"/>
</dbReference>
<dbReference type="Proteomes" id="UP000517765">
    <property type="component" value="Unassembled WGS sequence"/>
</dbReference>
<evidence type="ECO:0000313" key="2">
    <source>
        <dbReference type="EMBL" id="MQS03232.1"/>
    </source>
</evidence>
<dbReference type="EMBL" id="VJYK02000151">
    <property type="protein sequence ID" value="MQS03232.1"/>
    <property type="molecule type" value="Genomic_DNA"/>
</dbReference>